<evidence type="ECO:0000313" key="1">
    <source>
        <dbReference type="EMBL" id="KRK32783.1"/>
    </source>
</evidence>
<dbReference type="PATRIC" id="fig|1423726.3.peg.1905"/>
<dbReference type="AlphaFoldDB" id="A0A0R1GFA0"/>
<dbReference type="STRING" id="1423726.FC07_GL001836"/>
<accession>A0A0R1GFA0</accession>
<proteinExistence type="predicted"/>
<keyword evidence="2" id="KW-1185">Reference proteome</keyword>
<sequence>MAFSLHLKHAHAFNSLEHFHQWQLTHYLAEQPELLLSLTVTPINAQQVANLTALFNAAPFENSVTGFEITTAASGDHYVLRANIGFGLVYPIGAFQTSLAQLTALQAQASQLVALYSADLHRLVVFKERAPQQSTYRNHQFQLLDHDIGEIFAPSEHVAQLPVVENPTAEKGFAMTSQYHAALATCQSFAEKVQFLTQQATFWIESRFAQPQLTGSLSIFEQLKSALFDAPNQAFPGAKVTFSPTLDQATFQIQDPAIFQATHFILQHDARHQVDVVSLLNQQHIRTTIGYSRRSVLPYLSRDAWTCYYLPNWTFTATATGLFQQVAFHDRLFFFQSEIDEEDDLPF</sequence>
<evidence type="ECO:0000313" key="2">
    <source>
        <dbReference type="Proteomes" id="UP000051461"/>
    </source>
</evidence>
<protein>
    <submittedName>
        <fullName evidence="1">Uncharacterized protein</fullName>
    </submittedName>
</protein>
<organism evidence="1 2">
    <name type="scientific">Loigolactobacillus bifermentans DSM 20003</name>
    <dbReference type="NCBI Taxonomy" id="1423726"/>
    <lineage>
        <taxon>Bacteria</taxon>
        <taxon>Bacillati</taxon>
        <taxon>Bacillota</taxon>
        <taxon>Bacilli</taxon>
        <taxon>Lactobacillales</taxon>
        <taxon>Lactobacillaceae</taxon>
        <taxon>Loigolactobacillus</taxon>
    </lineage>
</organism>
<name>A0A0R1GFA0_9LACO</name>
<comment type="caution">
    <text evidence="1">The sequence shown here is derived from an EMBL/GenBank/DDBJ whole genome shotgun (WGS) entry which is preliminary data.</text>
</comment>
<dbReference type="EMBL" id="AZDA01000136">
    <property type="protein sequence ID" value="KRK32783.1"/>
    <property type="molecule type" value="Genomic_DNA"/>
</dbReference>
<dbReference type="Proteomes" id="UP000051461">
    <property type="component" value="Unassembled WGS sequence"/>
</dbReference>
<reference evidence="1 2" key="1">
    <citation type="journal article" date="2015" name="Genome Announc.">
        <title>Expanding the biotechnology potential of lactobacilli through comparative genomics of 213 strains and associated genera.</title>
        <authorList>
            <person name="Sun Z."/>
            <person name="Harris H.M."/>
            <person name="McCann A."/>
            <person name="Guo C."/>
            <person name="Argimon S."/>
            <person name="Zhang W."/>
            <person name="Yang X."/>
            <person name="Jeffery I.B."/>
            <person name="Cooney J.C."/>
            <person name="Kagawa T.F."/>
            <person name="Liu W."/>
            <person name="Song Y."/>
            <person name="Salvetti E."/>
            <person name="Wrobel A."/>
            <person name="Rasinkangas P."/>
            <person name="Parkhill J."/>
            <person name="Rea M.C."/>
            <person name="O'Sullivan O."/>
            <person name="Ritari J."/>
            <person name="Douillard F.P."/>
            <person name="Paul Ross R."/>
            <person name="Yang R."/>
            <person name="Briner A.E."/>
            <person name="Felis G.E."/>
            <person name="de Vos W.M."/>
            <person name="Barrangou R."/>
            <person name="Klaenhammer T.R."/>
            <person name="Caufield P.W."/>
            <person name="Cui Y."/>
            <person name="Zhang H."/>
            <person name="O'Toole P.W."/>
        </authorList>
    </citation>
    <scope>NUCLEOTIDE SEQUENCE [LARGE SCALE GENOMIC DNA]</scope>
    <source>
        <strain evidence="1 2">DSM 20003</strain>
    </source>
</reference>
<dbReference type="RefSeq" id="WP_057905696.1">
    <property type="nucleotide sequence ID" value="NZ_AZDA01000136.1"/>
</dbReference>
<gene>
    <name evidence="1" type="ORF">FC07_GL001836</name>
</gene>